<feature type="domain" description="Putative restriction endonuclease" evidence="1">
    <location>
        <begin position="12"/>
        <end position="177"/>
    </location>
</feature>
<dbReference type="Gene3D" id="3.90.1570.10">
    <property type="entry name" value="tt1808, chain A"/>
    <property type="match status" value="1"/>
</dbReference>
<sequence>MTFYEQHRDFIEELERIAPDGVRIEWSGDTLTMQASPSNIHQLNIAQVRRQFERHAPDGYLPSERSEIVSPDVSKGREPDLTYLPVEVLSEPGNRAPAAEALIAVEIVSPSNPGNDWMDKLHDYAVMRIPLYLIVDPRQRTVTLFSEPNHDRYHTRSDRKFGDEIRVPEPFGFTLSLAALVPYRDPAGG</sequence>
<dbReference type="Pfam" id="PF05685">
    <property type="entry name" value="Uma2"/>
    <property type="match status" value="1"/>
</dbReference>
<dbReference type="GO" id="GO:0004519">
    <property type="term" value="F:endonuclease activity"/>
    <property type="evidence" value="ECO:0007669"/>
    <property type="project" value="UniProtKB-KW"/>
</dbReference>
<dbReference type="EMBL" id="JBHSOF010000019">
    <property type="protein sequence ID" value="MFC5664604.1"/>
    <property type="molecule type" value="Genomic_DNA"/>
</dbReference>
<accession>A0ABW0X654</accession>
<keyword evidence="2" id="KW-0255">Endonuclease</keyword>
<comment type="caution">
    <text evidence="2">The sequence shown here is derived from an EMBL/GenBank/DDBJ whole genome shotgun (WGS) entry which is preliminary data.</text>
</comment>
<keyword evidence="2" id="KW-0378">Hydrolase</keyword>
<reference evidence="3" key="1">
    <citation type="journal article" date="2019" name="Int. J. Syst. Evol. Microbiol.">
        <title>The Global Catalogue of Microorganisms (GCM) 10K type strain sequencing project: providing services to taxonomists for standard genome sequencing and annotation.</title>
        <authorList>
            <consortium name="The Broad Institute Genomics Platform"/>
            <consortium name="The Broad Institute Genome Sequencing Center for Infectious Disease"/>
            <person name="Wu L."/>
            <person name="Ma J."/>
        </authorList>
    </citation>
    <scope>NUCLEOTIDE SEQUENCE [LARGE SCALE GENOMIC DNA]</scope>
    <source>
        <strain evidence="3">CGMCC 4.1437</strain>
    </source>
</reference>
<keyword evidence="3" id="KW-1185">Reference proteome</keyword>
<evidence type="ECO:0000313" key="2">
    <source>
        <dbReference type="EMBL" id="MFC5664604.1"/>
    </source>
</evidence>
<dbReference type="PANTHER" id="PTHR35400:SF3">
    <property type="entry name" value="SLL1072 PROTEIN"/>
    <property type="match status" value="1"/>
</dbReference>
<proteinExistence type="predicted"/>
<dbReference type="InterPro" id="IPR012296">
    <property type="entry name" value="Nuclease_put_TT1808"/>
</dbReference>
<dbReference type="SUPFAM" id="SSF52980">
    <property type="entry name" value="Restriction endonuclease-like"/>
    <property type="match status" value="1"/>
</dbReference>
<dbReference type="InterPro" id="IPR011335">
    <property type="entry name" value="Restrct_endonuc-II-like"/>
</dbReference>
<dbReference type="RefSeq" id="WP_380226301.1">
    <property type="nucleotide sequence ID" value="NZ_JBHSOF010000019.1"/>
</dbReference>
<protein>
    <submittedName>
        <fullName evidence="2">Uma2 family endonuclease</fullName>
    </submittedName>
</protein>
<gene>
    <name evidence="2" type="ORF">ACFP3U_16620</name>
</gene>
<dbReference type="InterPro" id="IPR008538">
    <property type="entry name" value="Uma2"/>
</dbReference>
<evidence type="ECO:0000259" key="1">
    <source>
        <dbReference type="Pfam" id="PF05685"/>
    </source>
</evidence>
<keyword evidence="2" id="KW-0540">Nuclease</keyword>
<name>A0ABW0X654_9ACTN</name>
<dbReference type="CDD" id="cd06260">
    <property type="entry name" value="DUF820-like"/>
    <property type="match status" value="1"/>
</dbReference>
<dbReference type="Proteomes" id="UP001595975">
    <property type="component" value="Unassembled WGS sequence"/>
</dbReference>
<dbReference type="PANTHER" id="PTHR35400">
    <property type="entry name" value="SLR1083 PROTEIN"/>
    <property type="match status" value="1"/>
</dbReference>
<evidence type="ECO:0000313" key="3">
    <source>
        <dbReference type="Proteomes" id="UP001595975"/>
    </source>
</evidence>
<organism evidence="2 3">
    <name type="scientific">Kitasatospora misakiensis</name>
    <dbReference type="NCBI Taxonomy" id="67330"/>
    <lineage>
        <taxon>Bacteria</taxon>
        <taxon>Bacillati</taxon>
        <taxon>Actinomycetota</taxon>
        <taxon>Actinomycetes</taxon>
        <taxon>Kitasatosporales</taxon>
        <taxon>Streptomycetaceae</taxon>
        <taxon>Kitasatospora</taxon>
    </lineage>
</organism>